<dbReference type="Proteomes" id="UP000249375">
    <property type="component" value="Chromosome"/>
</dbReference>
<dbReference type="PROSITE" id="PS51257">
    <property type="entry name" value="PROKAR_LIPOPROTEIN"/>
    <property type="match status" value="1"/>
</dbReference>
<proteinExistence type="inferred from homology"/>
<evidence type="ECO:0000259" key="6">
    <source>
        <dbReference type="Pfam" id="PF07980"/>
    </source>
</evidence>
<reference evidence="8 9" key="1">
    <citation type="submission" date="2018-11" db="EMBL/GenBank/DDBJ databases">
        <authorList>
            <person name="Na S.W."/>
            <person name="Baik M."/>
        </authorList>
    </citation>
    <scope>NUCLEOTIDE SEQUENCE [LARGE SCALE GENOMIC DNA]</scope>
    <source>
        <strain evidence="8 9">E39</strain>
    </source>
</reference>
<dbReference type="AlphaFoldDB" id="A0A5P8E9H6"/>
<evidence type="ECO:0000313" key="9">
    <source>
        <dbReference type="Proteomes" id="UP000249375"/>
    </source>
</evidence>
<evidence type="ECO:0000256" key="1">
    <source>
        <dbReference type="ARBA" id="ARBA00004442"/>
    </source>
</evidence>
<dbReference type="Gene3D" id="1.25.40.390">
    <property type="match status" value="1"/>
</dbReference>
<organism evidence="8 9">
    <name type="scientific">Pseudoprevotella muciniphila</name>
    <dbReference type="NCBI Taxonomy" id="2133944"/>
    <lineage>
        <taxon>Bacteria</taxon>
        <taxon>Pseudomonadati</taxon>
        <taxon>Bacteroidota</taxon>
        <taxon>Bacteroidia</taxon>
        <taxon>Bacteroidales</taxon>
        <taxon>Prevotellaceae</taxon>
        <taxon>Pseudoprevotella</taxon>
    </lineage>
</organism>
<feature type="domain" description="RagB/SusD" evidence="6">
    <location>
        <begin position="462"/>
        <end position="616"/>
    </location>
</feature>
<dbReference type="SUPFAM" id="SSF48452">
    <property type="entry name" value="TPR-like"/>
    <property type="match status" value="1"/>
</dbReference>
<evidence type="ECO:0000256" key="5">
    <source>
        <dbReference type="ARBA" id="ARBA00023237"/>
    </source>
</evidence>
<keyword evidence="4" id="KW-0472">Membrane</keyword>
<dbReference type="EMBL" id="CP033459">
    <property type="protein sequence ID" value="QFQ13510.1"/>
    <property type="molecule type" value="Genomic_DNA"/>
</dbReference>
<dbReference type="GO" id="GO:0009279">
    <property type="term" value="C:cell outer membrane"/>
    <property type="evidence" value="ECO:0007669"/>
    <property type="project" value="UniProtKB-SubCell"/>
</dbReference>
<comment type="similarity">
    <text evidence="2">Belongs to the SusD family.</text>
</comment>
<dbReference type="InterPro" id="IPR033985">
    <property type="entry name" value="SusD-like_N"/>
</dbReference>
<keyword evidence="9" id="KW-1185">Reference proteome</keyword>
<comment type="subcellular location">
    <subcellularLocation>
        <location evidence="1">Cell outer membrane</location>
    </subcellularLocation>
</comment>
<name>A0A5P8E9H6_9BACT</name>
<dbReference type="KEGG" id="alq:C7Y71_011105"/>
<evidence type="ECO:0000313" key="8">
    <source>
        <dbReference type="EMBL" id="QFQ13510.1"/>
    </source>
</evidence>
<accession>A0A5P8E9H6</accession>
<sequence length="623" mass="70958">MNLQHIKNKFLLVGVLACAGVLSSCDDFLTVLPTGQITEEHFWQDKNDLENVRAGAYKKIIDQTNSIFYWGELRSDNVKLKDQSNTTLLYMQQGILRPSNSNYSWSNFYTGINYCNKVIEYGENMTNEPLVDPSFGKSDYRPIEAEMKALRALYYFYLVRAFRDVPYVTTSISTDKEAKEAFYYPSSGEAILGELISQLEEVKDYGTINYGSNSENHGRFTKRSIYALLADLYLWRGCMLKNYSKKFDMSGNLRAVNLNDVVKLNEEGDTIGYTTVDSVAVNDEYCNSKATECFQMAAERAQFVIDELNKDRKENMENNRSRYNTYEQQDIYPLTHCNFKVGQNVQDKVYSTVWGNKNSSESIFELQFDGSQNTCGTYGSYMSSYSSSVTIGSIIAGDILTLGLGQDRPTQGFGKKDLRMLETICYTDEFISASTLPIVKNVIRELNISDLEDMAEGYAGDPEYRVSTSMDANWPIYRLSDMMMIKAEAYARLGTNLDEGYMLYNHLYNRNNPNLNDSVAVSTASDLLTKVYMERQREFVGEGKRWFDIVRQAEAGDYYSGSATSLMEDLGGFISSTNTLKNRMRNIWSFYSPIVQSEIDVQGVEAGGHLIQNPVWDRYTEKK</sequence>
<protein>
    <submittedName>
        <fullName evidence="8">RagB/SusD family nutrient uptake outer membrane protein</fullName>
    </submittedName>
</protein>
<dbReference type="OrthoDB" id="1016139at2"/>
<dbReference type="InterPro" id="IPR011990">
    <property type="entry name" value="TPR-like_helical_dom_sf"/>
</dbReference>
<gene>
    <name evidence="8" type="ORF">C7Y71_011105</name>
</gene>
<dbReference type="Pfam" id="PF07980">
    <property type="entry name" value="SusD_RagB"/>
    <property type="match status" value="1"/>
</dbReference>
<evidence type="ECO:0000256" key="3">
    <source>
        <dbReference type="ARBA" id="ARBA00022729"/>
    </source>
</evidence>
<evidence type="ECO:0000256" key="4">
    <source>
        <dbReference type="ARBA" id="ARBA00023136"/>
    </source>
</evidence>
<keyword evidence="3" id="KW-0732">Signal</keyword>
<dbReference type="RefSeq" id="WP_111898813.1">
    <property type="nucleotide sequence ID" value="NZ_CP033459.1"/>
</dbReference>
<dbReference type="Pfam" id="PF14322">
    <property type="entry name" value="SusD-like_3"/>
    <property type="match status" value="1"/>
</dbReference>
<dbReference type="InterPro" id="IPR012944">
    <property type="entry name" value="SusD_RagB_dom"/>
</dbReference>
<keyword evidence="5" id="KW-0998">Cell outer membrane</keyword>
<evidence type="ECO:0000259" key="7">
    <source>
        <dbReference type="Pfam" id="PF14322"/>
    </source>
</evidence>
<evidence type="ECO:0000256" key="2">
    <source>
        <dbReference type="ARBA" id="ARBA00006275"/>
    </source>
</evidence>
<feature type="domain" description="SusD-like N-terminal" evidence="7">
    <location>
        <begin position="28"/>
        <end position="234"/>
    </location>
</feature>